<dbReference type="AlphaFoldDB" id="A0A2V0P2J2"/>
<dbReference type="STRING" id="307507.A0A2V0P2J2"/>
<dbReference type="Gene3D" id="3.50.50.60">
    <property type="entry name" value="FAD/NAD(P)-binding domain"/>
    <property type="match status" value="1"/>
</dbReference>
<dbReference type="OrthoDB" id="5046242at2759"/>
<dbReference type="SUPFAM" id="SSF54373">
    <property type="entry name" value="FAD-linked reductases, C-terminal domain"/>
    <property type="match status" value="1"/>
</dbReference>
<dbReference type="EMBL" id="BDRX01000029">
    <property type="protein sequence ID" value="GBF92063.1"/>
    <property type="molecule type" value="Genomic_DNA"/>
</dbReference>
<dbReference type="InterPro" id="IPR036188">
    <property type="entry name" value="FAD/NAD-bd_sf"/>
</dbReference>
<dbReference type="SUPFAM" id="SSF51905">
    <property type="entry name" value="FAD/NAD(P)-binding domain"/>
    <property type="match status" value="1"/>
</dbReference>
<keyword evidence="4" id="KW-1185">Reference proteome</keyword>
<evidence type="ECO:0000256" key="1">
    <source>
        <dbReference type="ARBA" id="ARBA00005995"/>
    </source>
</evidence>
<name>A0A2V0P2J2_9CHLO</name>
<dbReference type="GO" id="GO:0016491">
    <property type="term" value="F:oxidoreductase activity"/>
    <property type="evidence" value="ECO:0007669"/>
    <property type="project" value="InterPro"/>
</dbReference>
<evidence type="ECO:0000313" key="4">
    <source>
        <dbReference type="Proteomes" id="UP000247498"/>
    </source>
</evidence>
<evidence type="ECO:0000313" key="3">
    <source>
        <dbReference type="EMBL" id="GBF92063.1"/>
    </source>
</evidence>
<dbReference type="PANTHER" id="PTHR10742">
    <property type="entry name" value="FLAVIN MONOAMINE OXIDASE"/>
    <property type="match status" value="1"/>
</dbReference>
<gene>
    <name evidence="3" type="ORF">Rsub_04410</name>
</gene>
<feature type="domain" description="Amine oxidase" evidence="2">
    <location>
        <begin position="16"/>
        <end position="433"/>
    </location>
</feature>
<dbReference type="InterPro" id="IPR002937">
    <property type="entry name" value="Amino_oxidase"/>
</dbReference>
<dbReference type="PANTHER" id="PTHR10742:SF418">
    <property type="entry name" value="AMINE OXIDASE DOMAIN-CONTAINING PROTEIN"/>
    <property type="match status" value="1"/>
</dbReference>
<protein>
    <submittedName>
        <fullName evidence="3">Amine oxidase</fullName>
    </submittedName>
</protein>
<comment type="caution">
    <text evidence="3">The sequence shown here is derived from an EMBL/GenBank/DDBJ whole genome shotgun (WGS) entry which is preliminary data.</text>
</comment>
<dbReference type="InterPro" id="IPR050281">
    <property type="entry name" value="Flavin_monoamine_oxidase"/>
</dbReference>
<sequence length="443" mass="48503">MEADREWSCVVVGAGLAGLYAAQQLKKHIPDVLVVEAQKDIGGRVRQIHGLAPWPIEAGPEFVHGAENHKFNEVVKDWGIKFTEKPWPDWWYFGAERRLVRDSEVDDEVDKVHELFDSIGDEPPPPPGADVSAAQWLRAKGATARQLRVAEVCYANDFGCGLEQLGVREMIVENNNWDSGETYLLADKSMRYVVERLAEGLDIRTGFPITSVRYGPAGVELSGPSGARLRARRVILTVPLRVLQSGRVAFSPELPQPKRDAIRRLRMGNAVKVVCAFSRRFWPEDLYDVCCTDAFAPEIWSTQHAPVEGGAHNLHAMVGFLAGERADTVAAIGEPEAARRFVAQLDEMFGSASDPRPASSSLVRCEVFDWSKVEWVGGAYSYPTFGAEAGDREALAAPVAGALFFAGEATHPDVNPCMQAALESGEAAAVACLKTLSFARSRL</sequence>
<dbReference type="Proteomes" id="UP000247498">
    <property type="component" value="Unassembled WGS sequence"/>
</dbReference>
<dbReference type="InParanoid" id="A0A2V0P2J2"/>
<dbReference type="Pfam" id="PF01593">
    <property type="entry name" value="Amino_oxidase"/>
    <property type="match status" value="1"/>
</dbReference>
<reference evidence="3 4" key="1">
    <citation type="journal article" date="2018" name="Sci. Rep.">
        <title>Raphidocelis subcapitata (=Pseudokirchneriella subcapitata) provides an insight into genome evolution and environmental adaptations in the Sphaeropleales.</title>
        <authorList>
            <person name="Suzuki S."/>
            <person name="Yamaguchi H."/>
            <person name="Nakajima N."/>
            <person name="Kawachi M."/>
        </authorList>
    </citation>
    <scope>NUCLEOTIDE SEQUENCE [LARGE SCALE GENOMIC DNA]</scope>
    <source>
        <strain evidence="3 4">NIES-35</strain>
    </source>
</reference>
<evidence type="ECO:0000259" key="2">
    <source>
        <dbReference type="Pfam" id="PF01593"/>
    </source>
</evidence>
<accession>A0A2V0P2J2</accession>
<organism evidence="3 4">
    <name type="scientific">Raphidocelis subcapitata</name>
    <dbReference type="NCBI Taxonomy" id="307507"/>
    <lineage>
        <taxon>Eukaryota</taxon>
        <taxon>Viridiplantae</taxon>
        <taxon>Chlorophyta</taxon>
        <taxon>core chlorophytes</taxon>
        <taxon>Chlorophyceae</taxon>
        <taxon>CS clade</taxon>
        <taxon>Sphaeropleales</taxon>
        <taxon>Selenastraceae</taxon>
        <taxon>Raphidocelis</taxon>
    </lineage>
</organism>
<comment type="similarity">
    <text evidence="1">Belongs to the flavin monoamine oxidase family.</text>
</comment>
<proteinExistence type="inferred from homology"/>